<dbReference type="SUPFAM" id="SSF103647">
    <property type="entry name" value="TSP type-3 repeat"/>
    <property type="match status" value="1"/>
</dbReference>
<feature type="signal peptide" evidence="2">
    <location>
        <begin position="1"/>
        <end position="26"/>
    </location>
</feature>
<gene>
    <name evidence="3" type="ORF">NCG91_01080</name>
</gene>
<accession>A0ABT0WJE0</accession>
<evidence type="ECO:0000256" key="2">
    <source>
        <dbReference type="SAM" id="SignalP"/>
    </source>
</evidence>
<dbReference type="InterPro" id="IPR024447">
    <property type="entry name" value="YXWGXW_rpt"/>
</dbReference>
<sequence length="232" mass="26936">MKPITLYAAAMLAISAAAFLPAQAMAQNQLGVSIVVGNAPPPPRFESVPAPRAGYVWAPGYWNWDGQRHVWNNGEWLRERGGNQYRRAAWIQENNRWRLDRGGWVAAQVQPVRYDEIRIAPPPPRREAIPRARHGYIWAPGHWEWRSQRYAWTPGVWIAERPGYAYAPPAWNQRDGRWQMEQGRWSPRGPNGDRDRDGIPNRYDRDNGNRHDRDHDGVPNRDDRRPDNPNRS</sequence>
<dbReference type="RefSeq" id="WP_251348214.1">
    <property type="nucleotide sequence ID" value="NZ_JAMQGR010000001.1"/>
</dbReference>
<evidence type="ECO:0000313" key="3">
    <source>
        <dbReference type="EMBL" id="MCM2564177.1"/>
    </source>
</evidence>
<dbReference type="EMBL" id="JAMQGR010000001">
    <property type="protein sequence ID" value="MCM2564177.1"/>
    <property type="molecule type" value="Genomic_DNA"/>
</dbReference>
<dbReference type="Proteomes" id="UP001202243">
    <property type="component" value="Unassembled WGS sequence"/>
</dbReference>
<protein>
    <submittedName>
        <fullName evidence="3">YXWGXW repeat-containing protein</fullName>
    </submittedName>
</protein>
<evidence type="ECO:0000313" key="4">
    <source>
        <dbReference type="Proteomes" id="UP001202243"/>
    </source>
</evidence>
<proteinExistence type="predicted"/>
<organism evidence="3 4">
    <name type="scientific">Janthinobacterium kumbetense</name>
    <dbReference type="NCBI Taxonomy" id="2950280"/>
    <lineage>
        <taxon>Bacteria</taxon>
        <taxon>Pseudomonadati</taxon>
        <taxon>Pseudomonadota</taxon>
        <taxon>Betaproteobacteria</taxon>
        <taxon>Burkholderiales</taxon>
        <taxon>Oxalobacteraceae</taxon>
        <taxon>Janthinobacterium</taxon>
    </lineage>
</organism>
<keyword evidence="2" id="KW-0732">Signal</keyword>
<dbReference type="InterPro" id="IPR028974">
    <property type="entry name" value="TSP_type-3_rpt"/>
</dbReference>
<reference evidence="3 4" key="1">
    <citation type="submission" date="2022-06" db="EMBL/GenBank/DDBJ databases">
        <title>Janthinobacterium kumbetensis sp. nov., isolated from spring water in Turkey.</title>
        <authorList>
            <person name="Inan Bektas K."/>
            <person name="Belduz A.A."/>
            <person name="Canakci S."/>
            <person name="Nalcaoglu A."/>
            <person name="Ceylan E."/>
            <person name="Kati H."/>
        </authorList>
    </citation>
    <scope>NUCLEOTIDE SEQUENCE [LARGE SCALE GENOMIC DNA]</scope>
    <source>
        <strain evidence="3 4">GK</strain>
    </source>
</reference>
<evidence type="ECO:0000256" key="1">
    <source>
        <dbReference type="SAM" id="MobiDB-lite"/>
    </source>
</evidence>
<keyword evidence="4" id="KW-1185">Reference proteome</keyword>
<comment type="caution">
    <text evidence="3">The sequence shown here is derived from an EMBL/GenBank/DDBJ whole genome shotgun (WGS) entry which is preliminary data.</text>
</comment>
<dbReference type="Pfam" id="PF12779">
    <property type="entry name" value="WXXGXW"/>
    <property type="match status" value="2"/>
</dbReference>
<name>A0ABT0WJE0_9BURK</name>
<feature type="region of interest" description="Disordered" evidence="1">
    <location>
        <begin position="180"/>
        <end position="232"/>
    </location>
</feature>
<feature type="compositionally biased region" description="Basic and acidic residues" evidence="1">
    <location>
        <begin position="191"/>
        <end position="232"/>
    </location>
</feature>
<feature type="chain" id="PRO_5046742888" evidence="2">
    <location>
        <begin position="27"/>
        <end position="232"/>
    </location>
</feature>